<dbReference type="AlphaFoldDB" id="A0AAD9DJP6"/>
<evidence type="ECO:0000313" key="3">
    <source>
        <dbReference type="Proteomes" id="UP001239994"/>
    </source>
</evidence>
<dbReference type="Proteomes" id="UP001239994">
    <property type="component" value="Unassembled WGS sequence"/>
</dbReference>
<comment type="caution">
    <text evidence="2">The sequence shown here is derived from an EMBL/GenBank/DDBJ whole genome shotgun (WGS) entry which is preliminary data.</text>
</comment>
<evidence type="ECO:0000259" key="1">
    <source>
        <dbReference type="Pfam" id="PF10476"/>
    </source>
</evidence>
<evidence type="ECO:0000313" key="2">
    <source>
        <dbReference type="EMBL" id="KAK1784291.1"/>
    </source>
</evidence>
<organism evidence="2 3">
    <name type="scientific">Electrophorus voltai</name>
    <dbReference type="NCBI Taxonomy" id="2609070"/>
    <lineage>
        <taxon>Eukaryota</taxon>
        <taxon>Metazoa</taxon>
        <taxon>Chordata</taxon>
        <taxon>Craniata</taxon>
        <taxon>Vertebrata</taxon>
        <taxon>Euteleostomi</taxon>
        <taxon>Actinopterygii</taxon>
        <taxon>Neopterygii</taxon>
        <taxon>Teleostei</taxon>
        <taxon>Ostariophysi</taxon>
        <taxon>Gymnotiformes</taxon>
        <taxon>Gymnotoidei</taxon>
        <taxon>Gymnotidae</taxon>
        <taxon>Electrophorus</taxon>
    </lineage>
</organism>
<dbReference type="PANTHER" id="PTHR28646">
    <property type="entry name" value="TRANSMEMBRANE PROTEIN 201"/>
    <property type="match status" value="1"/>
</dbReference>
<dbReference type="InterPro" id="IPR040041">
    <property type="entry name" value="TMEM201"/>
</dbReference>
<feature type="domain" description="Transmembrane protein 201 C-terminal" evidence="1">
    <location>
        <begin position="135"/>
        <end position="230"/>
    </location>
</feature>
<accession>A0AAD9DJP6</accession>
<name>A0AAD9DJP6_9TELE</name>
<dbReference type="EMBL" id="JAROKS010000325">
    <property type="protein sequence ID" value="KAK1784291.1"/>
    <property type="molecule type" value="Genomic_DNA"/>
</dbReference>
<dbReference type="Pfam" id="PF10476">
    <property type="entry name" value="DUF2448"/>
    <property type="match status" value="1"/>
</dbReference>
<dbReference type="GO" id="GO:0005637">
    <property type="term" value="C:nuclear inner membrane"/>
    <property type="evidence" value="ECO:0007669"/>
    <property type="project" value="InterPro"/>
</dbReference>
<dbReference type="PANTHER" id="PTHR28646:SF1">
    <property type="entry name" value="TRANSMEMBRANE PROTEIN 201"/>
    <property type="match status" value="1"/>
</dbReference>
<proteinExistence type="predicted"/>
<reference evidence="2" key="1">
    <citation type="submission" date="2023-03" db="EMBL/GenBank/DDBJ databases">
        <title>Electrophorus voltai genome.</title>
        <authorList>
            <person name="Bian C."/>
        </authorList>
    </citation>
    <scope>NUCLEOTIDE SEQUENCE</scope>
    <source>
        <strain evidence="2">CB-2022</strain>
        <tissue evidence="2">Muscle</tissue>
    </source>
</reference>
<keyword evidence="3" id="KW-1185">Reference proteome</keyword>
<dbReference type="InterPro" id="IPR018861">
    <property type="entry name" value="TMEM201_C"/>
</dbReference>
<protein>
    <recommendedName>
        <fullName evidence="1">Transmembrane protein 201 C-terminal domain-containing protein</fullName>
    </recommendedName>
</protein>
<dbReference type="GO" id="GO:0030473">
    <property type="term" value="P:nuclear migration along microtubule"/>
    <property type="evidence" value="ECO:0007669"/>
    <property type="project" value="TreeGrafter"/>
</dbReference>
<dbReference type="GO" id="GO:0005521">
    <property type="term" value="F:lamin binding"/>
    <property type="evidence" value="ECO:0007669"/>
    <property type="project" value="TreeGrafter"/>
</dbReference>
<dbReference type="GO" id="GO:0051015">
    <property type="term" value="F:actin filament binding"/>
    <property type="evidence" value="ECO:0007669"/>
    <property type="project" value="TreeGrafter"/>
</dbReference>
<sequence>MASKRMVIITNRSLHNIWSTSTMGYQLVSLCLMHPRLNQTLKIKQLASFTPREEVGFPFELTIMMEIEVYKRHLEQTYELCVPVRPLSSMTSSTRTDSCGPCFSTTSSDAAKMRTKHSLRFLSFYIPSNQLPFSLLQSTSFLSTPAWLVALRSLAFLTCAFLVALAICGSGCDSGDTSSLHNSPHTLSGGIIPSKEAHQSDIEAKAKSITKTMQMWNDLVGILPERGNREYQADLVVWKQPPDGCCFCWPFDFHQHLLRQ</sequence>
<gene>
    <name evidence="2" type="ORF">P4O66_019968</name>
</gene>